<feature type="compositionally biased region" description="Polar residues" evidence="3">
    <location>
        <begin position="419"/>
        <end position="439"/>
    </location>
</feature>
<feature type="coiled-coil region" evidence="2">
    <location>
        <begin position="531"/>
        <end position="614"/>
    </location>
</feature>
<evidence type="ECO:0000256" key="2">
    <source>
        <dbReference type="SAM" id="Coils"/>
    </source>
</evidence>
<comment type="caution">
    <text evidence="5">The sequence shown here is derived from an EMBL/GenBank/DDBJ whole genome shotgun (WGS) entry which is preliminary data.</text>
</comment>
<feature type="compositionally biased region" description="Basic and acidic residues" evidence="3">
    <location>
        <begin position="461"/>
        <end position="473"/>
    </location>
</feature>
<dbReference type="PANTHER" id="PTHR46405">
    <property type="entry name" value="OS05G0141500 PROTEIN"/>
    <property type="match status" value="1"/>
</dbReference>
<dbReference type="EMBL" id="JBBPBN010000006">
    <property type="protein sequence ID" value="KAK9035513.1"/>
    <property type="molecule type" value="Genomic_DNA"/>
</dbReference>
<dbReference type="InterPro" id="IPR013083">
    <property type="entry name" value="Znf_RING/FYVE/PHD"/>
</dbReference>
<feature type="coiled-coil region" evidence="2">
    <location>
        <begin position="643"/>
        <end position="741"/>
    </location>
</feature>
<feature type="compositionally biased region" description="Basic and acidic residues" evidence="3">
    <location>
        <begin position="26"/>
        <end position="39"/>
    </location>
</feature>
<dbReference type="Proteomes" id="UP001396334">
    <property type="component" value="Unassembled WGS sequence"/>
</dbReference>
<evidence type="ECO:0000259" key="4">
    <source>
        <dbReference type="PROSITE" id="PS50089"/>
    </source>
</evidence>
<organism evidence="5 6">
    <name type="scientific">Hibiscus sabdariffa</name>
    <name type="common">roselle</name>
    <dbReference type="NCBI Taxonomy" id="183260"/>
    <lineage>
        <taxon>Eukaryota</taxon>
        <taxon>Viridiplantae</taxon>
        <taxon>Streptophyta</taxon>
        <taxon>Embryophyta</taxon>
        <taxon>Tracheophyta</taxon>
        <taxon>Spermatophyta</taxon>
        <taxon>Magnoliopsida</taxon>
        <taxon>eudicotyledons</taxon>
        <taxon>Gunneridae</taxon>
        <taxon>Pentapetalae</taxon>
        <taxon>rosids</taxon>
        <taxon>malvids</taxon>
        <taxon>Malvales</taxon>
        <taxon>Malvaceae</taxon>
        <taxon>Malvoideae</taxon>
        <taxon>Hibiscus</taxon>
    </lineage>
</organism>
<keyword evidence="1" id="KW-0863">Zinc-finger</keyword>
<dbReference type="SUPFAM" id="SSF57850">
    <property type="entry name" value="RING/U-box"/>
    <property type="match status" value="1"/>
</dbReference>
<dbReference type="InterPro" id="IPR046934">
    <property type="entry name" value="PIR2-like"/>
</dbReference>
<keyword evidence="1" id="KW-0479">Metal-binding</keyword>
<evidence type="ECO:0000256" key="1">
    <source>
        <dbReference type="PROSITE-ProRule" id="PRU00175"/>
    </source>
</evidence>
<protein>
    <recommendedName>
        <fullName evidence="4">RING-type domain-containing protein</fullName>
    </recommendedName>
</protein>
<proteinExistence type="predicted"/>
<evidence type="ECO:0000256" key="3">
    <source>
        <dbReference type="SAM" id="MobiDB-lite"/>
    </source>
</evidence>
<dbReference type="Pfam" id="PF20235">
    <property type="entry name" value="PIR2-like_helical"/>
    <property type="match status" value="1"/>
</dbReference>
<dbReference type="InterPro" id="IPR001841">
    <property type="entry name" value="Znf_RING"/>
</dbReference>
<gene>
    <name evidence="5" type="ORF">V6N11_077552</name>
</gene>
<keyword evidence="6" id="KW-1185">Reference proteome</keyword>
<evidence type="ECO:0000313" key="5">
    <source>
        <dbReference type="EMBL" id="KAK9035513.1"/>
    </source>
</evidence>
<name>A0ABR2TEB0_9ROSI</name>
<feature type="region of interest" description="Disordered" evidence="3">
    <location>
        <begin position="1"/>
        <end position="86"/>
    </location>
</feature>
<keyword evidence="1" id="KW-0862">Zinc</keyword>
<evidence type="ECO:0000313" key="6">
    <source>
        <dbReference type="Proteomes" id="UP001396334"/>
    </source>
</evidence>
<keyword evidence="2" id="KW-0175">Coiled coil</keyword>
<dbReference type="InterPro" id="IPR046527">
    <property type="entry name" value="PIR2-like_helical"/>
</dbReference>
<dbReference type="PROSITE" id="PS50089">
    <property type="entry name" value="ZF_RING_2"/>
    <property type="match status" value="1"/>
</dbReference>
<accession>A0ABR2TEB0</accession>
<feature type="region of interest" description="Disordered" evidence="3">
    <location>
        <begin position="419"/>
        <end position="479"/>
    </location>
</feature>
<dbReference type="Pfam" id="PF13920">
    <property type="entry name" value="zf-C3HC4_3"/>
    <property type="match status" value="1"/>
</dbReference>
<dbReference type="CDD" id="cd23128">
    <property type="entry name" value="RING-HC_MIP1-like"/>
    <property type="match status" value="1"/>
</dbReference>
<dbReference type="PANTHER" id="PTHR46405:SF4">
    <property type="entry name" value="E3 UBIQUITIN-PROTEIN LIGASE RF298-RELATED"/>
    <property type="match status" value="1"/>
</dbReference>
<dbReference type="Gene3D" id="3.30.40.10">
    <property type="entry name" value="Zinc/RING finger domain, C3HC4 (zinc finger)"/>
    <property type="match status" value="1"/>
</dbReference>
<feature type="domain" description="RING-type" evidence="4">
    <location>
        <begin position="795"/>
        <end position="835"/>
    </location>
</feature>
<sequence>MDEKTKTDGDNGGAAASQLGSSSVLHPDKGSKNKRKLDDDPSTENPVNAPLMSEFSPKIFQTPMAGPLEVGSSRAPLREDSEPGDWDDPIACQLADLLSENMRPIFQNAIKRIVECGYEESIAKKAISGRGLYQGGKDLVSNVVNDALASLKKGKGEDISSDVFEDLQQLVEYTMLEMISVLREVKPSLSIAEAMWWLLMFDLNILMACEVEGDIFRNVGCKEVLGESSSDSSPQLRSESRNPETILPCPYGQHVSKPSLHCCKHYLPETLKFGSFANLTNCKGPVAYEALTPEKGNWAYVGTSRDPVVSIPGGKQGTCRKGCSKKELAALRKKSFDIEKCKVACGKCAIRAGKLATIGGLVVERRTKSPCELSVMHMKNASSKRINEAGCLVHECHHVLTNSSHGLYVADNSSVLPTNGTKSAVPTPSTGLASSSSCSEIKPVQKSEGRTSKSSMTPDNGEERKPTPKDKDITSTSSKSTDYFAGIPYDKSLGKYIPQDEKDKQILKLVPRLQEVQNELHSWTQWANQKVKQAVCRLNKDQDEIKSLRQEMEEAERLKRKKKFMEENTVKRLSEMEFALDNATNQVEDAHSKLQKLEVENSTLKMEMEVAKLQSAASASSCQEALEREQKALKDVRSWDAQRSLLQEELASEKKNVAELQRKVGKAKRMYNQTTMLWKQERMTMEKFLAQAASIRKERECLEAAAKIEEGKIKMKAEKDMQKYGEEIKKLENELSELKMKPDSSKISALWRGTDGDNGQCSSINKGHRIPIFSKRAVNINDYPRSRGLIQERECVMCLTEEKIVVFLPCLHQVFCVKCSELHHKQGMKDCPACRAPIICRIRARFAESQAIARRTISVDYALEQEQ</sequence>
<feature type="compositionally biased region" description="Low complexity" evidence="3">
    <location>
        <begin position="13"/>
        <end position="23"/>
    </location>
</feature>
<reference evidence="5 6" key="1">
    <citation type="journal article" date="2024" name="G3 (Bethesda)">
        <title>Genome assembly of Hibiscus sabdariffa L. provides insights into metabolisms of medicinal natural products.</title>
        <authorList>
            <person name="Kim T."/>
        </authorList>
    </citation>
    <scope>NUCLEOTIDE SEQUENCE [LARGE SCALE GENOMIC DNA]</scope>
    <source>
        <strain evidence="5">TK-2024</strain>
        <tissue evidence="5">Old leaves</tissue>
    </source>
</reference>